<keyword evidence="4" id="KW-1185">Reference proteome</keyword>
<name>A0ABD3NLL6_9STRA</name>
<organism evidence="3 4">
    <name type="scientific">Cyclotella atomus</name>
    <dbReference type="NCBI Taxonomy" id="382360"/>
    <lineage>
        <taxon>Eukaryota</taxon>
        <taxon>Sar</taxon>
        <taxon>Stramenopiles</taxon>
        <taxon>Ochrophyta</taxon>
        <taxon>Bacillariophyta</taxon>
        <taxon>Coscinodiscophyceae</taxon>
        <taxon>Thalassiosirophycidae</taxon>
        <taxon>Stephanodiscales</taxon>
        <taxon>Stephanodiscaceae</taxon>
        <taxon>Cyclotella</taxon>
    </lineage>
</organism>
<feature type="compositionally biased region" description="Basic and acidic residues" evidence="2">
    <location>
        <begin position="409"/>
        <end position="440"/>
    </location>
</feature>
<evidence type="ECO:0000313" key="4">
    <source>
        <dbReference type="Proteomes" id="UP001530400"/>
    </source>
</evidence>
<reference evidence="3 4" key="1">
    <citation type="submission" date="2024-10" db="EMBL/GenBank/DDBJ databases">
        <title>Updated reference genomes for cyclostephanoid diatoms.</title>
        <authorList>
            <person name="Roberts W.R."/>
            <person name="Alverson A.J."/>
        </authorList>
    </citation>
    <scope>NUCLEOTIDE SEQUENCE [LARGE SCALE GENOMIC DNA]</scope>
    <source>
        <strain evidence="3 4">AJA010-31</strain>
    </source>
</reference>
<evidence type="ECO:0000256" key="1">
    <source>
        <dbReference type="SAM" id="Coils"/>
    </source>
</evidence>
<evidence type="ECO:0000313" key="3">
    <source>
        <dbReference type="EMBL" id="KAL3776683.1"/>
    </source>
</evidence>
<protein>
    <submittedName>
        <fullName evidence="3">Uncharacterized protein</fullName>
    </submittedName>
</protein>
<dbReference type="AlphaFoldDB" id="A0ABD3NLL6"/>
<proteinExistence type="predicted"/>
<comment type="caution">
    <text evidence="3">The sequence shown here is derived from an EMBL/GenBank/DDBJ whole genome shotgun (WGS) entry which is preliminary data.</text>
</comment>
<feature type="compositionally biased region" description="Basic residues" evidence="2">
    <location>
        <begin position="398"/>
        <end position="408"/>
    </location>
</feature>
<sequence>MSSSNWWSILSDECPITLEPLSELPYPPFILYSDNNSDKTSAAPKTGSQYFFDGLALATYVISQGNFANPLTRNSLTFDDCVRLDEYLNEHVYHNAESQRSLESTVLGREKISVLEAFGLRNSIKVKVGSGNGSNEAEIRRAEVLRNKAAVALRGLFVFGHNANHVDNSFTTHQATPQQQCQSSSGGFDLNYNPSTHQNNSWGIDTVIEQDGLRIIDDDEALFQSAAAVWQEIQDAFPHLPGASAPATNTLQSQQEVGMSEILQVARRTANLTLDEEREEAGRRERNRRICFLQALERKKQRIDAKRRAKETAAVSLMYEQKAKDELQTARNEIDRWRDQQWQRWEKDNLAYVEEQKQAEPASDIFTAEQSQPIELDVDSSAEAEKHAAVEKQEHARAAAKKKAKRQRAKELAKEKKKEEQQIKQAKEHAIELQKKKDSSEVKCGACGEGVIGYGFEKFGMKFCSTKCARSGPASS</sequence>
<gene>
    <name evidence="3" type="ORF">ACHAWO_003096</name>
</gene>
<dbReference type="Proteomes" id="UP001530400">
    <property type="component" value="Unassembled WGS sequence"/>
</dbReference>
<accession>A0ABD3NLL6</accession>
<feature type="region of interest" description="Disordered" evidence="2">
    <location>
        <begin position="391"/>
        <end position="440"/>
    </location>
</feature>
<evidence type="ECO:0000256" key="2">
    <source>
        <dbReference type="SAM" id="MobiDB-lite"/>
    </source>
</evidence>
<dbReference type="EMBL" id="JALLPJ020001086">
    <property type="protein sequence ID" value="KAL3776683.1"/>
    <property type="molecule type" value="Genomic_DNA"/>
</dbReference>
<feature type="coiled-coil region" evidence="1">
    <location>
        <begin position="293"/>
        <end position="340"/>
    </location>
</feature>
<keyword evidence="1" id="KW-0175">Coiled coil</keyword>